<sequence>MANWTFLTHHGHVLVAVSQHSDLTVDQIAAKVGITARATAGILNDLVEAGYVEKTKHGRNNHYTVHGEIPLRHPLNNQTPIAELLSLFSEGS</sequence>
<dbReference type="GO" id="GO:0003700">
    <property type="term" value="F:DNA-binding transcription factor activity"/>
    <property type="evidence" value="ECO:0007669"/>
    <property type="project" value="InterPro"/>
</dbReference>
<dbReference type="GeneID" id="80452746"/>
<proteinExistence type="predicted"/>
<protein>
    <submittedName>
        <fullName evidence="1">Uncharacterized protein</fullName>
    </submittedName>
</protein>
<evidence type="ECO:0000313" key="1">
    <source>
        <dbReference type="EMBL" id="BAV00093.1"/>
    </source>
</evidence>
<name>A0A173LZ18_9MICO</name>
<accession>A0A173LZ18</accession>
<dbReference type="RefSeq" id="WP_096383266.1">
    <property type="nucleotide sequence ID" value="NZ_AP017457.1"/>
</dbReference>
<dbReference type="Gene3D" id="1.10.10.10">
    <property type="entry name" value="Winged helix-like DNA-binding domain superfamily/Winged helix DNA-binding domain"/>
    <property type="match status" value="1"/>
</dbReference>
<dbReference type="AlphaFoldDB" id="A0A173LZ18"/>
<dbReference type="InterPro" id="IPR011991">
    <property type="entry name" value="ArsR-like_HTH"/>
</dbReference>
<dbReference type="CDD" id="cd00090">
    <property type="entry name" value="HTH_ARSR"/>
    <property type="match status" value="1"/>
</dbReference>
<evidence type="ECO:0000313" key="2">
    <source>
        <dbReference type="Proteomes" id="UP000243847"/>
    </source>
</evidence>
<reference evidence="1 2" key="1">
    <citation type="journal article" date="2016" name="Genome Announc.">
        <title>Complete Genome Sequence of Aurantimicrobium minutum Type Strain KNCT, a Planktonic Ultramicrobacterium Isolated from River Water.</title>
        <authorList>
            <person name="Nakai R."/>
            <person name="Fujisawa T."/>
            <person name="Nakamura Y."/>
            <person name="Nishide H."/>
            <person name="Uchiyama I."/>
            <person name="Baba T."/>
            <person name="Toyoda A."/>
            <person name="Fujiyama A."/>
            <person name="Naganuma T."/>
            <person name="Niki H."/>
        </authorList>
    </citation>
    <scope>NUCLEOTIDE SEQUENCE [LARGE SCALE GENOMIC DNA]</scope>
    <source>
        <strain evidence="1 2">KNC</strain>
    </source>
</reference>
<gene>
    <name evidence="1" type="ORF">AUMI_115500</name>
</gene>
<dbReference type="Pfam" id="PF12802">
    <property type="entry name" value="MarR_2"/>
    <property type="match status" value="1"/>
</dbReference>
<dbReference type="EMBL" id="AP017457">
    <property type="protein sequence ID" value="BAV00093.1"/>
    <property type="molecule type" value="Genomic_DNA"/>
</dbReference>
<dbReference type="InterPro" id="IPR036390">
    <property type="entry name" value="WH_DNA-bd_sf"/>
</dbReference>
<dbReference type="KEGG" id="amin:AUMI_115500"/>
<dbReference type="InterPro" id="IPR036388">
    <property type="entry name" value="WH-like_DNA-bd_sf"/>
</dbReference>
<dbReference type="SUPFAM" id="SSF46785">
    <property type="entry name" value="Winged helix' DNA-binding domain"/>
    <property type="match status" value="1"/>
</dbReference>
<dbReference type="Proteomes" id="UP000243847">
    <property type="component" value="Chromosome sequence1"/>
</dbReference>
<dbReference type="InterPro" id="IPR000835">
    <property type="entry name" value="HTH_MarR-typ"/>
</dbReference>
<organism evidence="1 2">
    <name type="scientific">Aurantimicrobium minutum</name>
    <dbReference type="NCBI Taxonomy" id="708131"/>
    <lineage>
        <taxon>Bacteria</taxon>
        <taxon>Bacillati</taxon>
        <taxon>Actinomycetota</taxon>
        <taxon>Actinomycetes</taxon>
        <taxon>Micrococcales</taxon>
        <taxon>Microbacteriaceae</taxon>
        <taxon>Aurantimicrobium</taxon>
    </lineage>
</organism>
<dbReference type="OrthoDB" id="371140at2"/>